<reference evidence="2 3" key="1">
    <citation type="submission" date="2019-10" db="EMBL/GenBank/DDBJ databases">
        <title>Streptomyces tenebrisbrunneis sp.nov., an endogenous actinomycete isolated from of Lycium ruthenicum.</title>
        <authorList>
            <person name="Ma L."/>
        </authorList>
    </citation>
    <scope>NUCLEOTIDE SEQUENCE [LARGE SCALE GENOMIC DNA]</scope>
    <source>
        <strain evidence="2 3">TRM 66187</strain>
    </source>
</reference>
<dbReference type="Proteomes" id="UP000621266">
    <property type="component" value="Unassembled WGS sequence"/>
</dbReference>
<proteinExistence type="predicted"/>
<dbReference type="Pfam" id="PF03259">
    <property type="entry name" value="Robl_LC7"/>
    <property type="match status" value="1"/>
</dbReference>
<evidence type="ECO:0000313" key="2">
    <source>
        <dbReference type="EMBL" id="KAF4405591.1"/>
    </source>
</evidence>
<dbReference type="PANTHER" id="PTHR36222">
    <property type="entry name" value="SERINE PROTEASE INHIBITOR RV3364C"/>
    <property type="match status" value="1"/>
</dbReference>
<organism evidence="2 3">
    <name type="scientific">Streptomyces lycii</name>
    <dbReference type="NCBI Taxonomy" id="2654337"/>
    <lineage>
        <taxon>Bacteria</taxon>
        <taxon>Bacillati</taxon>
        <taxon>Actinomycetota</taxon>
        <taxon>Actinomycetes</taxon>
        <taxon>Kitasatosporales</taxon>
        <taxon>Streptomycetaceae</taxon>
        <taxon>Streptomyces</taxon>
    </lineage>
</organism>
<evidence type="ECO:0000259" key="1">
    <source>
        <dbReference type="SMART" id="SM00960"/>
    </source>
</evidence>
<dbReference type="Gene3D" id="3.30.450.30">
    <property type="entry name" value="Dynein light chain 2a, cytoplasmic"/>
    <property type="match status" value="1"/>
</dbReference>
<dbReference type="SUPFAM" id="SSF103196">
    <property type="entry name" value="Roadblock/LC7 domain"/>
    <property type="match status" value="1"/>
</dbReference>
<gene>
    <name evidence="2" type="ORF">GCU69_29440</name>
</gene>
<evidence type="ECO:0000313" key="3">
    <source>
        <dbReference type="Proteomes" id="UP000621266"/>
    </source>
</evidence>
<dbReference type="RefSeq" id="WP_156207675.1">
    <property type="nucleotide sequence ID" value="NZ_WHPN01000411.1"/>
</dbReference>
<feature type="domain" description="Roadblock/LAMTOR2" evidence="1">
    <location>
        <begin position="10"/>
        <end position="100"/>
    </location>
</feature>
<comment type="caution">
    <text evidence="2">The sequence shown here is derived from an EMBL/GenBank/DDBJ whole genome shotgun (WGS) entry which is preliminary data.</text>
</comment>
<protein>
    <submittedName>
        <fullName evidence="2">Roadblock/LC7 domain-containing protein</fullName>
    </submittedName>
</protein>
<sequence length="138" mass="14304">MTHRSGPDLDWLLESLIQRIPRTRCAVLLSSDGLVKAAHGTQTDTADALAAAASAIYALARGLASAIGDQGNVRQIVAEVGDHVVLVATGGEGARLLVAAERDADLTVLGYEMASLAKSVGTHLATPTRHVPTPTSDR</sequence>
<dbReference type="EMBL" id="WHPN01000411">
    <property type="protein sequence ID" value="KAF4405591.1"/>
    <property type="molecule type" value="Genomic_DNA"/>
</dbReference>
<name>A0ABQ7FCQ1_9ACTN</name>
<accession>A0ABQ7FCQ1</accession>
<keyword evidence="3" id="KW-1185">Reference proteome</keyword>
<dbReference type="PANTHER" id="PTHR36222:SF1">
    <property type="entry name" value="SERINE PROTEASE INHIBITOR RV3364C"/>
    <property type="match status" value="1"/>
</dbReference>
<dbReference type="InterPro" id="IPR053141">
    <property type="entry name" value="Mycobact_SerProt_Inhib_Rv3364c"/>
</dbReference>
<dbReference type="SMART" id="SM00960">
    <property type="entry name" value="Robl_LC7"/>
    <property type="match status" value="1"/>
</dbReference>
<dbReference type="InterPro" id="IPR004942">
    <property type="entry name" value="Roadblock/LAMTOR2_dom"/>
</dbReference>